<accession>A0ABQ9GEL9</accession>
<reference evidence="2 3" key="1">
    <citation type="submission" date="2023-02" db="EMBL/GenBank/DDBJ databases">
        <title>LHISI_Scaffold_Assembly.</title>
        <authorList>
            <person name="Stuart O.P."/>
            <person name="Cleave R."/>
            <person name="Magrath M.J.L."/>
            <person name="Mikheyev A.S."/>
        </authorList>
    </citation>
    <scope>NUCLEOTIDE SEQUENCE [LARGE SCALE GENOMIC DNA]</scope>
    <source>
        <strain evidence="2">Daus_M_001</strain>
        <tissue evidence="2">Leg muscle</tissue>
    </source>
</reference>
<organism evidence="2 3">
    <name type="scientific">Dryococelus australis</name>
    <dbReference type="NCBI Taxonomy" id="614101"/>
    <lineage>
        <taxon>Eukaryota</taxon>
        <taxon>Metazoa</taxon>
        <taxon>Ecdysozoa</taxon>
        <taxon>Arthropoda</taxon>
        <taxon>Hexapoda</taxon>
        <taxon>Insecta</taxon>
        <taxon>Pterygota</taxon>
        <taxon>Neoptera</taxon>
        <taxon>Polyneoptera</taxon>
        <taxon>Phasmatodea</taxon>
        <taxon>Verophasmatodea</taxon>
        <taxon>Anareolatae</taxon>
        <taxon>Phasmatidae</taxon>
        <taxon>Eurycanthinae</taxon>
        <taxon>Dryococelus</taxon>
    </lineage>
</organism>
<sequence length="679" mass="74983">MTPEASRCWDPPSCHSPPEKYSSRVTSSVSSTDDLPMPVNLSPLSQGIPLACVGRSAAFTPSMSGYLVACLTRILRVIEGSFSSMVVQTHCKRAPVWFRNTSVSGMNPRANPTSKVKKRGSDTGDTNTHAQCLIAPTRKSCSVSVVTLYWVGINGRNGRTPRKPSGRVRQVSSQAKIGSDPAENGIQYTPSWEMNSLTATPSRPANYGVLRAGGRPPVGEKPTWVQHCIFSVATPIEFLRITTLLGAFTRCRGDVVVRLLASHPGKLVSIPNGAAPPPPRFLHVGIVPDDSAGRRVFTGGFRFPLPLHSGAAPHSPYFTLIGSRDLNIWNRSSVWHQNQHSSTSESRDIPPGKFRPRPKFPLVAADPHPYLAHERYQLKAMLQSIDSAVLCTNMPMSTVNWLSAVTLEGDDWASVLQRTVRLLGVRNTSHLDVIGITCLTWVTGSRERPVNIHNNKQPGTVNKADSFAALRIAPTLTIPIFAWLDYSPPTKANRVRFPTQSLPDLRTWESWLAMPLVGGFSRGYPVPLAFAFRAASCSIHFTLIGSQDLDVKSWPTLSTPLLYLQPDTMDEYSIVRNEDGTLFRGESGKVLLKRSEMSVTDEDSPTNICTSGFQKFSINVEQPIVKARQRLTHLYIRYIIISCLTQIRTLTETWGPIESFTSAARHTRGRNRKRNRQAN</sequence>
<evidence type="ECO:0000313" key="2">
    <source>
        <dbReference type="EMBL" id="KAJ8870844.1"/>
    </source>
</evidence>
<protein>
    <submittedName>
        <fullName evidence="2">Uncharacterized protein</fullName>
    </submittedName>
</protein>
<feature type="compositionally biased region" description="Polar residues" evidence="1">
    <location>
        <begin position="105"/>
        <end position="114"/>
    </location>
</feature>
<dbReference type="Proteomes" id="UP001159363">
    <property type="component" value="Chromosome 11"/>
</dbReference>
<name>A0ABQ9GEL9_9NEOP</name>
<evidence type="ECO:0000313" key="3">
    <source>
        <dbReference type="Proteomes" id="UP001159363"/>
    </source>
</evidence>
<comment type="caution">
    <text evidence="2">The sequence shown here is derived from an EMBL/GenBank/DDBJ whole genome shotgun (WGS) entry which is preliminary data.</text>
</comment>
<evidence type="ECO:0000256" key="1">
    <source>
        <dbReference type="SAM" id="MobiDB-lite"/>
    </source>
</evidence>
<dbReference type="EMBL" id="JARBHB010000012">
    <property type="protein sequence ID" value="KAJ8870844.1"/>
    <property type="molecule type" value="Genomic_DNA"/>
</dbReference>
<gene>
    <name evidence="2" type="ORF">PR048_027145</name>
</gene>
<proteinExistence type="predicted"/>
<feature type="region of interest" description="Disordered" evidence="1">
    <location>
        <begin position="105"/>
        <end position="126"/>
    </location>
</feature>
<keyword evidence="3" id="KW-1185">Reference proteome</keyword>
<feature type="region of interest" description="Disordered" evidence="1">
    <location>
        <begin position="160"/>
        <end position="185"/>
    </location>
</feature>